<feature type="compositionally biased region" description="Basic residues" evidence="1">
    <location>
        <begin position="95"/>
        <end position="104"/>
    </location>
</feature>
<name>A0A8X6LSD8_TRICU</name>
<sequence length="104" mass="11621">MAPVSTEHRVQAMKSKAVMGDGWRSRAVSNECRDLHLAASLLLWQPEGCGVPGREVVSEQSRVIYPYHFQESRVVQDSFPFRSPGSDPSSIPQSKVRKIRLGKV</sequence>
<evidence type="ECO:0000313" key="2">
    <source>
        <dbReference type="EMBL" id="GFR18897.1"/>
    </source>
</evidence>
<proteinExistence type="predicted"/>
<reference evidence="2" key="1">
    <citation type="submission" date="2020-07" db="EMBL/GenBank/DDBJ databases">
        <title>Multicomponent nature underlies the extraordinary mechanical properties of spider dragline silk.</title>
        <authorList>
            <person name="Kono N."/>
            <person name="Nakamura H."/>
            <person name="Mori M."/>
            <person name="Yoshida Y."/>
            <person name="Ohtoshi R."/>
            <person name="Malay A.D."/>
            <person name="Moran D.A.P."/>
            <person name="Tomita M."/>
            <person name="Numata K."/>
            <person name="Arakawa K."/>
        </authorList>
    </citation>
    <scope>NUCLEOTIDE SEQUENCE</scope>
</reference>
<organism evidence="2 3">
    <name type="scientific">Trichonephila clavata</name>
    <name type="common">Joro spider</name>
    <name type="synonym">Nephila clavata</name>
    <dbReference type="NCBI Taxonomy" id="2740835"/>
    <lineage>
        <taxon>Eukaryota</taxon>
        <taxon>Metazoa</taxon>
        <taxon>Ecdysozoa</taxon>
        <taxon>Arthropoda</taxon>
        <taxon>Chelicerata</taxon>
        <taxon>Arachnida</taxon>
        <taxon>Araneae</taxon>
        <taxon>Araneomorphae</taxon>
        <taxon>Entelegynae</taxon>
        <taxon>Araneoidea</taxon>
        <taxon>Nephilidae</taxon>
        <taxon>Trichonephila</taxon>
    </lineage>
</organism>
<accession>A0A8X6LSD8</accession>
<dbReference type="AlphaFoldDB" id="A0A8X6LSD8"/>
<dbReference type="EMBL" id="BMAO01017859">
    <property type="protein sequence ID" value="GFR18897.1"/>
    <property type="molecule type" value="Genomic_DNA"/>
</dbReference>
<dbReference type="Proteomes" id="UP000887116">
    <property type="component" value="Unassembled WGS sequence"/>
</dbReference>
<comment type="caution">
    <text evidence="2">The sequence shown here is derived from an EMBL/GenBank/DDBJ whole genome shotgun (WGS) entry which is preliminary data.</text>
</comment>
<gene>
    <name evidence="2" type="ORF">TNCT_276481</name>
</gene>
<feature type="region of interest" description="Disordered" evidence="1">
    <location>
        <begin position="78"/>
        <end position="104"/>
    </location>
</feature>
<evidence type="ECO:0000313" key="3">
    <source>
        <dbReference type="Proteomes" id="UP000887116"/>
    </source>
</evidence>
<evidence type="ECO:0000256" key="1">
    <source>
        <dbReference type="SAM" id="MobiDB-lite"/>
    </source>
</evidence>
<keyword evidence="3" id="KW-1185">Reference proteome</keyword>
<protein>
    <submittedName>
        <fullName evidence="2">Uncharacterized protein</fullName>
    </submittedName>
</protein>